<keyword evidence="7" id="KW-0645">Protease</keyword>
<proteinExistence type="inferred from homology"/>
<comment type="catalytic activity">
    <reaction evidence="1 7">
        <text>Release of N-terminal proline from a peptide.</text>
        <dbReference type="EC" id="3.4.11.5"/>
    </reaction>
</comment>
<dbReference type="InterPro" id="IPR029058">
    <property type="entry name" value="AB_hydrolase_fold"/>
</dbReference>
<dbReference type="InterPro" id="IPR005945">
    <property type="entry name" value="Pro_imino_pep"/>
</dbReference>
<evidence type="ECO:0000313" key="10">
    <source>
        <dbReference type="Proteomes" id="UP001341444"/>
    </source>
</evidence>
<dbReference type="GO" id="GO:0016787">
    <property type="term" value="F:hydrolase activity"/>
    <property type="evidence" value="ECO:0007669"/>
    <property type="project" value="UniProtKB-KW"/>
</dbReference>
<comment type="caution">
    <text evidence="9">The sequence shown here is derived from an EMBL/GenBank/DDBJ whole genome shotgun (WGS) entry which is preliminary data.</text>
</comment>
<dbReference type="PANTHER" id="PTHR43798">
    <property type="entry name" value="MONOACYLGLYCEROL LIPASE"/>
    <property type="match status" value="1"/>
</dbReference>
<comment type="similarity">
    <text evidence="2 7">Belongs to the peptidase S33 family.</text>
</comment>
<name>A0ABU6MAI9_9BACI</name>
<keyword evidence="5 7" id="KW-0378">Hydrolase</keyword>
<dbReference type="Proteomes" id="UP001341444">
    <property type="component" value="Unassembled WGS sequence"/>
</dbReference>
<dbReference type="PRINTS" id="PR00793">
    <property type="entry name" value="PROAMNOPTASE"/>
</dbReference>
<reference evidence="9 10" key="1">
    <citation type="submission" date="2023-03" db="EMBL/GenBank/DDBJ databases">
        <title>Bacillus Genome Sequencing.</title>
        <authorList>
            <person name="Dunlap C."/>
        </authorList>
    </citation>
    <scope>NUCLEOTIDE SEQUENCE [LARGE SCALE GENOMIC DNA]</scope>
    <source>
        <strain evidence="9 10">B-23453</strain>
    </source>
</reference>
<comment type="function">
    <text evidence="7">Releases the N-terminal proline from various substrates.</text>
</comment>
<gene>
    <name evidence="9" type="ORF">P4T90_01080</name>
</gene>
<dbReference type="EC" id="3.4.11.5" evidence="3 7"/>
<dbReference type="InterPro" id="IPR000073">
    <property type="entry name" value="AB_hydrolase_1"/>
</dbReference>
<dbReference type="Pfam" id="PF00561">
    <property type="entry name" value="Abhydrolase_1"/>
    <property type="match status" value="1"/>
</dbReference>
<protein>
    <recommendedName>
        <fullName evidence="4 7">Proline iminopeptidase</fullName>
        <shortName evidence="7">PIP</shortName>
        <ecNumber evidence="3 7">3.4.11.5</ecNumber>
    </recommendedName>
    <alternativeName>
        <fullName evidence="6 7">Prolyl aminopeptidase</fullName>
    </alternativeName>
</protein>
<organism evidence="9 10">
    <name type="scientific">Heyndrickxia acidicola</name>
    <dbReference type="NCBI Taxonomy" id="209389"/>
    <lineage>
        <taxon>Bacteria</taxon>
        <taxon>Bacillati</taxon>
        <taxon>Bacillota</taxon>
        <taxon>Bacilli</taxon>
        <taxon>Bacillales</taxon>
        <taxon>Bacillaceae</taxon>
        <taxon>Heyndrickxia</taxon>
    </lineage>
</organism>
<feature type="domain" description="AB hydrolase-1" evidence="8">
    <location>
        <begin position="28"/>
        <end position="273"/>
    </location>
</feature>
<evidence type="ECO:0000256" key="4">
    <source>
        <dbReference type="ARBA" id="ARBA00021843"/>
    </source>
</evidence>
<dbReference type="PIRSF" id="PIRSF005539">
    <property type="entry name" value="Pept_S33_TRI_F1"/>
    <property type="match status" value="1"/>
</dbReference>
<evidence type="ECO:0000256" key="3">
    <source>
        <dbReference type="ARBA" id="ARBA00012568"/>
    </source>
</evidence>
<dbReference type="SUPFAM" id="SSF53474">
    <property type="entry name" value="alpha/beta-Hydrolases"/>
    <property type="match status" value="1"/>
</dbReference>
<dbReference type="PANTHER" id="PTHR43798:SF31">
    <property type="entry name" value="AB HYDROLASE SUPERFAMILY PROTEIN YCLE"/>
    <property type="match status" value="1"/>
</dbReference>
<evidence type="ECO:0000256" key="1">
    <source>
        <dbReference type="ARBA" id="ARBA00001585"/>
    </source>
</evidence>
<evidence type="ECO:0000313" key="9">
    <source>
        <dbReference type="EMBL" id="MED1201679.1"/>
    </source>
</evidence>
<dbReference type="InterPro" id="IPR050266">
    <property type="entry name" value="AB_hydrolase_sf"/>
</dbReference>
<dbReference type="InterPro" id="IPR002410">
    <property type="entry name" value="Peptidase_S33"/>
</dbReference>
<dbReference type="Gene3D" id="3.40.50.1820">
    <property type="entry name" value="alpha/beta hydrolase"/>
    <property type="match status" value="1"/>
</dbReference>
<evidence type="ECO:0000256" key="5">
    <source>
        <dbReference type="ARBA" id="ARBA00022801"/>
    </source>
</evidence>
<evidence type="ECO:0000256" key="2">
    <source>
        <dbReference type="ARBA" id="ARBA00010088"/>
    </source>
</evidence>
<sequence>MAIQEGFVEVTGGKVWYQHHEGDPEKTPLMIVHGGPGSSHYSLQDLRLLSEDRAVYFYDQLGCGKSDWPNDLSLWTLNRFVEELGQIRKELSLGKIHILGHSWGTTLAAAYMLTKPDGVESVIFSSPCLSAPLWAEDQRRNRELLPEDVQATLKACEENGTTDSKKYKEATAEFNKQFVCRIDSDPEFLKKGAKYRNTTIYNVMWGPSEFHVTGNLKEFDCTSKLKEIDVPTLYTCGRFDEATPESTEYFSSLTPGSQFHVFENSAHMPYFEEQEEYVRVVREFLSSVDKPPGK</sequence>
<dbReference type="NCBIfam" id="TIGR01250">
    <property type="entry name" value="pro_imino_pep_2"/>
    <property type="match status" value="1"/>
</dbReference>
<keyword evidence="10" id="KW-1185">Reference proteome</keyword>
<evidence type="ECO:0000256" key="6">
    <source>
        <dbReference type="ARBA" id="ARBA00029605"/>
    </source>
</evidence>
<dbReference type="EMBL" id="JARMAB010000002">
    <property type="protein sequence ID" value="MED1201679.1"/>
    <property type="molecule type" value="Genomic_DNA"/>
</dbReference>
<evidence type="ECO:0000259" key="8">
    <source>
        <dbReference type="Pfam" id="PF00561"/>
    </source>
</evidence>
<dbReference type="RefSeq" id="WP_066263521.1">
    <property type="nucleotide sequence ID" value="NZ_JARMAB010000002.1"/>
</dbReference>
<keyword evidence="7" id="KW-0031">Aminopeptidase</keyword>
<accession>A0ABU6MAI9</accession>
<evidence type="ECO:0000256" key="7">
    <source>
        <dbReference type="PIRNR" id="PIRNR005539"/>
    </source>
</evidence>